<dbReference type="RefSeq" id="WP_196934701.1">
    <property type="nucleotide sequence ID" value="NZ_MU158698.1"/>
</dbReference>
<evidence type="ECO:0000256" key="8">
    <source>
        <dbReference type="SAM" id="Phobius"/>
    </source>
</evidence>
<keyword evidence="3 9" id="KW-0808">Transferase</keyword>
<sequence length="375" mass="42633">MEFLVILIPFLFAILLGRIMIPFILLVSYKKRLFDPVNSRKIHQRVIPRLGGVAFAPIQFCIFVTSLVVIFKLNIVQLDVDSWAFLPTLMMLLCGLMILFIVGIGDDLVGVDYKWKFLTQVLVASFFPLSGLWINDLYGLLFITSLSPWVGMPLTIFVIVLIINAINLMDGLDGLCAGLVGVGCLFLGSLFIYYGAWVHALFAFITAGVLFPFFYFNVFGTYKRKRQIFMGDTGSMTLGYSMAFLAISFAMNNHYIKPFSEGAIVVAFSTLIVPILDVARVMSVRYRLGKPIFKPDRNHLHHKFLRTGMSHRNAMISILLLAFFFCVFNMIMVQLISNNIVVLLDIVLWIVFHYVFNAIERKNTQRIRKLSMANQ</sequence>
<evidence type="ECO:0000313" key="9">
    <source>
        <dbReference type="EMBL" id="MBE8712363.1"/>
    </source>
</evidence>
<evidence type="ECO:0000256" key="6">
    <source>
        <dbReference type="ARBA" id="ARBA00023136"/>
    </source>
</evidence>
<keyword evidence="7" id="KW-0479">Metal-binding</keyword>
<dbReference type="GO" id="GO:0016780">
    <property type="term" value="F:phosphotransferase activity, for other substituted phosphate groups"/>
    <property type="evidence" value="ECO:0007669"/>
    <property type="project" value="InterPro"/>
</dbReference>
<evidence type="ECO:0000313" key="10">
    <source>
        <dbReference type="Proteomes" id="UP000616201"/>
    </source>
</evidence>
<feature type="transmembrane region" description="Helical" evidence="8">
    <location>
        <begin position="238"/>
        <end position="256"/>
    </location>
</feature>
<dbReference type="EMBL" id="PRDK01000001">
    <property type="protein sequence ID" value="MBE8712363.1"/>
    <property type="molecule type" value="Genomic_DNA"/>
</dbReference>
<feature type="transmembrane region" description="Helical" evidence="8">
    <location>
        <begin position="83"/>
        <end position="105"/>
    </location>
</feature>
<evidence type="ECO:0000256" key="5">
    <source>
        <dbReference type="ARBA" id="ARBA00022989"/>
    </source>
</evidence>
<dbReference type="GO" id="GO:0009103">
    <property type="term" value="P:lipopolysaccharide biosynthetic process"/>
    <property type="evidence" value="ECO:0007669"/>
    <property type="project" value="TreeGrafter"/>
</dbReference>
<proteinExistence type="predicted"/>
<comment type="subcellular location">
    <subcellularLocation>
        <location evidence="1">Cell membrane</location>
        <topology evidence="1">Multi-pass membrane protein</topology>
    </subcellularLocation>
</comment>
<dbReference type="GO" id="GO:0044038">
    <property type="term" value="P:cell wall macromolecule biosynthetic process"/>
    <property type="evidence" value="ECO:0007669"/>
    <property type="project" value="TreeGrafter"/>
</dbReference>
<evidence type="ECO:0000256" key="7">
    <source>
        <dbReference type="PIRSR" id="PIRSR600715-1"/>
    </source>
</evidence>
<dbReference type="Proteomes" id="UP000616201">
    <property type="component" value="Unassembled WGS sequence"/>
</dbReference>
<evidence type="ECO:0000256" key="3">
    <source>
        <dbReference type="ARBA" id="ARBA00022679"/>
    </source>
</evidence>
<keyword evidence="4 8" id="KW-0812">Transmembrane</keyword>
<keyword evidence="2" id="KW-1003">Cell membrane</keyword>
<dbReference type="Pfam" id="PF00953">
    <property type="entry name" value="Glycos_transf_4"/>
    <property type="match status" value="1"/>
</dbReference>
<feature type="binding site" evidence="7">
    <location>
        <position position="167"/>
    </location>
    <ligand>
        <name>Mg(2+)</name>
        <dbReference type="ChEBI" id="CHEBI:18420"/>
    </ligand>
</feature>
<keyword evidence="5 8" id="KW-1133">Transmembrane helix</keyword>
<keyword evidence="6 8" id="KW-0472">Membrane</keyword>
<feature type="transmembrane region" description="Helical" evidence="8">
    <location>
        <begin position="314"/>
        <end position="334"/>
    </location>
</feature>
<feature type="transmembrane region" description="Helical" evidence="8">
    <location>
        <begin position="340"/>
        <end position="359"/>
    </location>
</feature>
<feature type="binding site" evidence="7">
    <location>
        <position position="232"/>
    </location>
    <ligand>
        <name>Mg(2+)</name>
        <dbReference type="ChEBI" id="CHEBI:18420"/>
    </ligand>
</feature>
<dbReference type="PANTHER" id="PTHR22926">
    <property type="entry name" value="PHOSPHO-N-ACETYLMURAMOYL-PENTAPEPTIDE-TRANSFERASE"/>
    <property type="match status" value="1"/>
</dbReference>
<evidence type="ECO:0000256" key="4">
    <source>
        <dbReference type="ARBA" id="ARBA00022692"/>
    </source>
</evidence>
<organism evidence="9 10">
    <name type="scientific">Sphingobacterium hungaricum</name>
    <dbReference type="NCBI Taxonomy" id="2082723"/>
    <lineage>
        <taxon>Bacteria</taxon>
        <taxon>Pseudomonadati</taxon>
        <taxon>Bacteroidota</taxon>
        <taxon>Sphingobacteriia</taxon>
        <taxon>Sphingobacteriales</taxon>
        <taxon>Sphingobacteriaceae</taxon>
        <taxon>Sphingobacterium</taxon>
    </lineage>
</organism>
<gene>
    <name evidence="9" type="ORF">C4F49_01535</name>
</gene>
<comment type="cofactor">
    <cofactor evidence="7">
        <name>Mg(2+)</name>
        <dbReference type="ChEBI" id="CHEBI:18420"/>
    </cofactor>
</comment>
<dbReference type="CDD" id="cd06853">
    <property type="entry name" value="GT_WecA_like"/>
    <property type="match status" value="1"/>
</dbReference>
<dbReference type="InterPro" id="IPR000715">
    <property type="entry name" value="Glycosyl_transferase_4"/>
</dbReference>
<name>A0A928YQG7_9SPHI</name>
<dbReference type="GO" id="GO:0005886">
    <property type="term" value="C:plasma membrane"/>
    <property type="evidence" value="ECO:0007669"/>
    <property type="project" value="UniProtKB-SubCell"/>
</dbReference>
<keyword evidence="10" id="KW-1185">Reference proteome</keyword>
<dbReference type="PANTHER" id="PTHR22926:SF3">
    <property type="entry name" value="UNDECAPRENYL-PHOSPHATE ALPHA-N-ACETYLGLUCOSAMINYL 1-PHOSPHATE TRANSFERASE"/>
    <property type="match status" value="1"/>
</dbReference>
<feature type="transmembrane region" description="Helical" evidence="8">
    <location>
        <begin position="175"/>
        <end position="194"/>
    </location>
</feature>
<evidence type="ECO:0000256" key="1">
    <source>
        <dbReference type="ARBA" id="ARBA00004651"/>
    </source>
</evidence>
<dbReference type="GO" id="GO:0071555">
    <property type="term" value="P:cell wall organization"/>
    <property type="evidence" value="ECO:0007669"/>
    <property type="project" value="TreeGrafter"/>
</dbReference>
<feature type="transmembrane region" description="Helical" evidence="8">
    <location>
        <begin position="200"/>
        <end position="218"/>
    </location>
</feature>
<feature type="transmembrane region" description="Helical" evidence="8">
    <location>
        <begin position="50"/>
        <end position="71"/>
    </location>
</feature>
<feature type="transmembrane region" description="Helical" evidence="8">
    <location>
        <begin position="117"/>
        <end position="134"/>
    </location>
</feature>
<evidence type="ECO:0000256" key="2">
    <source>
        <dbReference type="ARBA" id="ARBA00022475"/>
    </source>
</evidence>
<feature type="transmembrane region" description="Helical" evidence="8">
    <location>
        <begin position="6"/>
        <end position="29"/>
    </location>
</feature>
<reference evidence="9" key="1">
    <citation type="submission" date="2018-02" db="EMBL/GenBank/DDBJ databases">
        <authorList>
            <person name="Vasarhelyi B.M."/>
            <person name="Deshmukh S."/>
            <person name="Balint B."/>
            <person name="Kukolya J."/>
        </authorList>
    </citation>
    <scope>NUCLEOTIDE SEQUENCE</scope>
    <source>
        <strain evidence="9">KB22</strain>
    </source>
</reference>
<feature type="transmembrane region" description="Helical" evidence="8">
    <location>
        <begin position="140"/>
        <end position="163"/>
    </location>
</feature>
<comment type="caution">
    <text evidence="9">The sequence shown here is derived from an EMBL/GenBank/DDBJ whole genome shotgun (WGS) entry which is preliminary data.</text>
</comment>
<dbReference type="GO" id="GO:0046872">
    <property type="term" value="F:metal ion binding"/>
    <property type="evidence" value="ECO:0007669"/>
    <property type="project" value="UniProtKB-KW"/>
</dbReference>
<dbReference type="AlphaFoldDB" id="A0A928YQG7"/>
<feature type="transmembrane region" description="Helical" evidence="8">
    <location>
        <begin position="262"/>
        <end position="282"/>
    </location>
</feature>
<protein>
    <submittedName>
        <fullName evidence="9">Undecaprenyl-phosphate alpha-N-acetylglucosaminyl 1-phosphate transferase</fullName>
    </submittedName>
</protein>
<keyword evidence="7" id="KW-0460">Magnesium</keyword>
<accession>A0A928YQG7</accession>